<sequence>MIFILELLKNSIVAIDKTASIDRFHEIKRTEYSFLKRLHSITYNYIIKYLIFYIESAFYDRINGTQFYRDQ</sequence>
<name>A0A1T1DTC1_9LEPT</name>
<organism evidence="1 2">
    <name type="scientific">Leptospira kirschneri serovar Pomona</name>
    <dbReference type="NCBI Taxonomy" id="561005"/>
    <lineage>
        <taxon>Bacteria</taxon>
        <taxon>Pseudomonadati</taxon>
        <taxon>Spirochaetota</taxon>
        <taxon>Spirochaetia</taxon>
        <taxon>Leptospirales</taxon>
        <taxon>Leptospiraceae</taxon>
        <taxon>Leptospira</taxon>
    </lineage>
</organism>
<evidence type="ECO:0000313" key="2">
    <source>
        <dbReference type="Proteomes" id="UP000191008"/>
    </source>
</evidence>
<dbReference type="Proteomes" id="UP000191008">
    <property type="component" value="Unassembled WGS sequence"/>
</dbReference>
<evidence type="ECO:0000313" key="1">
    <source>
        <dbReference type="EMBL" id="OOV44108.1"/>
    </source>
</evidence>
<reference evidence="1 2" key="1">
    <citation type="submission" date="2017-02" db="EMBL/GenBank/DDBJ databases">
        <title>Comparative genomic analysis of Brazilian Leptospira kirschneri strains of different serogroups.</title>
        <authorList>
            <person name="Moreno L.Z."/>
            <person name="Miraglia F."/>
            <person name="Kremer F.S."/>
            <person name="Eslabao M.R."/>
            <person name="Lilenbaum W."/>
            <person name="Dellagostin O.A."/>
            <person name="Moreno A.M."/>
        </authorList>
    </citation>
    <scope>NUCLEOTIDE SEQUENCE [LARGE SCALE GENOMIC DNA]</scope>
    <source>
        <strain evidence="1 2">M110/06</strain>
    </source>
</reference>
<gene>
    <name evidence="1" type="ORF">B1J93_06480</name>
</gene>
<dbReference type="EMBL" id="MVIT01000055">
    <property type="protein sequence ID" value="OOV44108.1"/>
    <property type="molecule type" value="Genomic_DNA"/>
</dbReference>
<proteinExistence type="predicted"/>
<accession>A0A1T1DTC1</accession>
<dbReference type="AlphaFoldDB" id="A0A1T1DTC1"/>
<protein>
    <submittedName>
        <fullName evidence="1">Uncharacterized protein</fullName>
    </submittedName>
</protein>
<comment type="caution">
    <text evidence="1">The sequence shown here is derived from an EMBL/GenBank/DDBJ whole genome shotgun (WGS) entry which is preliminary data.</text>
</comment>
<dbReference type="AntiFam" id="ANF00053">
    <property type="entry name" value="Translation of DNA repeat"/>
</dbReference>